<keyword evidence="3 13" id="KW-0138">CF(0)</keyword>
<sequence length="247" mass="27238">MRFSKKFSAMKKFFPAFLLAAFLFAPVCHVVAQQQANVAVESDSGRMSTPEAQSPEKNQQEKDENDEYRHSAAVRALGAKLGMNAEQAATAFTVLNFIVLAILVGWFLLKTLPKTFRDRSSAIQKHLVDARAATEEASARLNSVESRLGKLDEQIAAMRAQAEKDAALDEQRIKAAVEDEKQKILKSAEQEIAAATVQARKQLQQYAADLAIEQAARKLVVTAETDRLLVQDFARRLSSDTTKGGEN</sequence>
<evidence type="ECO:0000256" key="3">
    <source>
        <dbReference type="ARBA" id="ARBA00022547"/>
    </source>
</evidence>
<evidence type="ECO:0000256" key="9">
    <source>
        <dbReference type="ARBA" id="ARBA00023310"/>
    </source>
</evidence>
<evidence type="ECO:0000256" key="15">
    <source>
        <dbReference type="SAM" id="Coils"/>
    </source>
</evidence>
<dbReference type="GO" id="GO:0045259">
    <property type="term" value="C:proton-transporting ATP synthase complex"/>
    <property type="evidence" value="ECO:0007669"/>
    <property type="project" value="UniProtKB-KW"/>
</dbReference>
<gene>
    <name evidence="13" type="primary">atpF</name>
    <name evidence="18" type="ORF">GCM10011585_20250</name>
</gene>
<comment type="subcellular location">
    <subcellularLocation>
        <location evidence="13">Cell membrane</location>
        <topology evidence="13">Single-pass membrane protein</topology>
    </subcellularLocation>
    <subcellularLocation>
        <location evidence="12">Endomembrane system</location>
        <topology evidence="12">Single-pass membrane protein</topology>
    </subcellularLocation>
</comment>
<dbReference type="HAMAP" id="MF_01398">
    <property type="entry name" value="ATP_synth_b_bprime"/>
    <property type="match status" value="1"/>
</dbReference>
<feature type="signal peptide" evidence="17">
    <location>
        <begin position="1"/>
        <end position="32"/>
    </location>
</feature>
<evidence type="ECO:0000313" key="19">
    <source>
        <dbReference type="Proteomes" id="UP000647241"/>
    </source>
</evidence>
<keyword evidence="9 13" id="KW-0066">ATP synthesis</keyword>
<dbReference type="InterPro" id="IPR002146">
    <property type="entry name" value="ATP_synth_b/b'su_bac/chlpt"/>
</dbReference>
<organism evidence="18 19">
    <name type="scientific">Edaphobacter dinghuensis</name>
    <dbReference type="NCBI Taxonomy" id="1560005"/>
    <lineage>
        <taxon>Bacteria</taxon>
        <taxon>Pseudomonadati</taxon>
        <taxon>Acidobacteriota</taxon>
        <taxon>Terriglobia</taxon>
        <taxon>Terriglobales</taxon>
        <taxon>Acidobacteriaceae</taxon>
        <taxon>Edaphobacter</taxon>
    </lineage>
</organism>
<dbReference type="Pfam" id="PF00430">
    <property type="entry name" value="ATP-synt_B"/>
    <property type="match status" value="1"/>
</dbReference>
<evidence type="ECO:0000256" key="11">
    <source>
        <dbReference type="ARBA" id="ARBA00025614"/>
    </source>
</evidence>
<evidence type="ECO:0000256" key="8">
    <source>
        <dbReference type="ARBA" id="ARBA00023136"/>
    </source>
</evidence>
<accession>A0A917HFI5</accession>
<keyword evidence="15" id="KW-0175">Coiled coil</keyword>
<evidence type="ECO:0000256" key="14">
    <source>
        <dbReference type="RuleBase" id="RU003848"/>
    </source>
</evidence>
<reference evidence="18" key="1">
    <citation type="journal article" date="2014" name="Int. J. Syst. Evol. Microbiol.">
        <title>Complete genome sequence of Corynebacterium casei LMG S-19264T (=DSM 44701T), isolated from a smear-ripened cheese.</title>
        <authorList>
            <consortium name="US DOE Joint Genome Institute (JGI-PGF)"/>
            <person name="Walter F."/>
            <person name="Albersmeier A."/>
            <person name="Kalinowski J."/>
            <person name="Ruckert C."/>
        </authorList>
    </citation>
    <scope>NUCLEOTIDE SEQUENCE</scope>
    <source>
        <strain evidence="18">CGMCC 1.12997</strain>
    </source>
</reference>
<evidence type="ECO:0000256" key="5">
    <source>
        <dbReference type="ARBA" id="ARBA00022781"/>
    </source>
</evidence>
<comment type="function">
    <text evidence="11">Component of the F(0) channel, it forms part of the peripheral stalk, linking F(1) to F(0). The b'-subunit is a diverged and duplicated form of b found in plants and photosynthetic bacteria.</text>
</comment>
<dbReference type="GO" id="GO:0046961">
    <property type="term" value="F:proton-transporting ATPase activity, rotational mechanism"/>
    <property type="evidence" value="ECO:0007669"/>
    <property type="project" value="TreeGrafter"/>
</dbReference>
<evidence type="ECO:0000256" key="6">
    <source>
        <dbReference type="ARBA" id="ARBA00022989"/>
    </source>
</evidence>
<dbReference type="EMBL" id="BMGT01000002">
    <property type="protein sequence ID" value="GGG77156.1"/>
    <property type="molecule type" value="Genomic_DNA"/>
</dbReference>
<protein>
    <recommendedName>
        <fullName evidence="13">ATP synthase subunit b</fullName>
    </recommendedName>
    <alternativeName>
        <fullName evidence="13">ATP synthase F(0) sector subunit b</fullName>
    </alternativeName>
    <alternativeName>
        <fullName evidence="13">ATPase subunit I</fullName>
    </alternativeName>
    <alternativeName>
        <fullName evidence="13">F-type ATPase subunit b</fullName>
        <shortName evidence="13">F-ATPase subunit b</shortName>
    </alternativeName>
</protein>
<comment type="subunit">
    <text evidence="13">F-type ATPases have 2 components, F(1) - the catalytic core - and F(0) - the membrane proton channel. F(1) has five subunits: alpha(3), beta(3), gamma(1), delta(1), epsilon(1). F(0) has three main subunits: a(1), b(2) and c(10-14). The alpha and beta chains form an alternating ring which encloses part of the gamma chain. F(1) is attached to F(0) by a central stalk formed by the gamma and epsilon chains, while a peripheral stalk is formed by the delta and b chains.</text>
</comment>
<proteinExistence type="inferred from homology"/>
<feature type="compositionally biased region" description="Polar residues" evidence="16">
    <location>
        <begin position="45"/>
        <end position="57"/>
    </location>
</feature>
<feature type="transmembrane region" description="Helical" evidence="13">
    <location>
        <begin position="88"/>
        <end position="109"/>
    </location>
</feature>
<keyword evidence="8 13" id="KW-0472">Membrane</keyword>
<dbReference type="InterPro" id="IPR050059">
    <property type="entry name" value="ATP_synthase_B_chain"/>
</dbReference>
<keyword evidence="5 13" id="KW-0375">Hydrogen ion transport</keyword>
<comment type="function">
    <text evidence="10 13">F(1)F(0) ATP synthase produces ATP from ADP in the presence of a proton or sodium gradient. F-type ATPases consist of two structural domains, F(1) containing the extramembraneous catalytic core and F(0) containing the membrane proton channel, linked together by a central stalk and a peripheral stalk. During catalysis, ATP synthesis in the catalytic domain of F(1) is coupled via a rotary mechanism of the central stalk subunits to proton translocation.</text>
</comment>
<keyword evidence="17" id="KW-0732">Signal</keyword>
<keyword evidence="13" id="KW-1003">Cell membrane</keyword>
<evidence type="ECO:0000256" key="12">
    <source>
        <dbReference type="ARBA" id="ARBA00037847"/>
    </source>
</evidence>
<dbReference type="PANTHER" id="PTHR33445">
    <property type="entry name" value="ATP SYNTHASE SUBUNIT B', CHLOROPLASTIC"/>
    <property type="match status" value="1"/>
</dbReference>
<dbReference type="GO" id="GO:0005886">
    <property type="term" value="C:plasma membrane"/>
    <property type="evidence" value="ECO:0007669"/>
    <property type="project" value="UniProtKB-SubCell"/>
</dbReference>
<comment type="caution">
    <text evidence="18">The sequence shown here is derived from an EMBL/GenBank/DDBJ whole genome shotgun (WGS) entry which is preliminary data.</text>
</comment>
<dbReference type="Proteomes" id="UP000647241">
    <property type="component" value="Unassembled WGS sequence"/>
</dbReference>
<dbReference type="AlphaFoldDB" id="A0A917HFI5"/>
<evidence type="ECO:0000256" key="4">
    <source>
        <dbReference type="ARBA" id="ARBA00022692"/>
    </source>
</evidence>
<keyword evidence="2 13" id="KW-0813">Transport</keyword>
<evidence type="ECO:0000256" key="10">
    <source>
        <dbReference type="ARBA" id="ARBA00025198"/>
    </source>
</evidence>
<comment type="similarity">
    <text evidence="1 13 14">Belongs to the ATPase B chain family.</text>
</comment>
<feature type="chain" id="PRO_5037355381" description="ATP synthase subunit b" evidence="17">
    <location>
        <begin position="33"/>
        <end position="247"/>
    </location>
</feature>
<keyword evidence="4 13" id="KW-0812">Transmembrane</keyword>
<evidence type="ECO:0000256" key="17">
    <source>
        <dbReference type="SAM" id="SignalP"/>
    </source>
</evidence>
<dbReference type="GO" id="GO:0012505">
    <property type="term" value="C:endomembrane system"/>
    <property type="evidence" value="ECO:0007669"/>
    <property type="project" value="UniProtKB-SubCell"/>
</dbReference>
<keyword evidence="6 13" id="KW-1133">Transmembrane helix</keyword>
<feature type="compositionally biased region" description="Basic and acidic residues" evidence="16">
    <location>
        <begin position="58"/>
        <end position="68"/>
    </location>
</feature>
<evidence type="ECO:0000256" key="7">
    <source>
        <dbReference type="ARBA" id="ARBA00023065"/>
    </source>
</evidence>
<keyword evidence="19" id="KW-1185">Reference proteome</keyword>
<dbReference type="PANTHER" id="PTHR33445:SF1">
    <property type="entry name" value="ATP SYNTHASE SUBUNIT B"/>
    <property type="match status" value="1"/>
</dbReference>
<dbReference type="CDD" id="cd06503">
    <property type="entry name" value="ATP-synt_Fo_b"/>
    <property type="match status" value="1"/>
</dbReference>
<dbReference type="GO" id="GO:0046933">
    <property type="term" value="F:proton-transporting ATP synthase activity, rotational mechanism"/>
    <property type="evidence" value="ECO:0007669"/>
    <property type="project" value="UniProtKB-UniRule"/>
</dbReference>
<evidence type="ECO:0000256" key="16">
    <source>
        <dbReference type="SAM" id="MobiDB-lite"/>
    </source>
</evidence>
<keyword evidence="7 13" id="KW-0406">Ion transport</keyword>
<evidence type="ECO:0000256" key="1">
    <source>
        <dbReference type="ARBA" id="ARBA00005513"/>
    </source>
</evidence>
<evidence type="ECO:0000256" key="2">
    <source>
        <dbReference type="ARBA" id="ARBA00022448"/>
    </source>
</evidence>
<name>A0A917HFI5_9BACT</name>
<evidence type="ECO:0000313" key="18">
    <source>
        <dbReference type="EMBL" id="GGG77156.1"/>
    </source>
</evidence>
<reference evidence="18" key="2">
    <citation type="submission" date="2020-09" db="EMBL/GenBank/DDBJ databases">
        <authorList>
            <person name="Sun Q."/>
            <person name="Zhou Y."/>
        </authorList>
    </citation>
    <scope>NUCLEOTIDE SEQUENCE</scope>
    <source>
        <strain evidence="18">CGMCC 1.12997</strain>
    </source>
</reference>
<evidence type="ECO:0000256" key="13">
    <source>
        <dbReference type="HAMAP-Rule" id="MF_01398"/>
    </source>
</evidence>
<feature type="coiled-coil region" evidence="15">
    <location>
        <begin position="134"/>
        <end position="205"/>
    </location>
</feature>
<feature type="region of interest" description="Disordered" evidence="16">
    <location>
        <begin position="41"/>
        <end position="68"/>
    </location>
</feature>